<keyword evidence="1" id="KW-1133">Transmembrane helix</keyword>
<dbReference type="STRING" id="930129.SAMN05216352_10648"/>
<feature type="transmembrane region" description="Helical" evidence="1">
    <location>
        <begin position="5"/>
        <end position="28"/>
    </location>
</feature>
<dbReference type="AlphaFoldDB" id="A0A1G8J570"/>
<dbReference type="EMBL" id="FNDU01000006">
    <property type="protein sequence ID" value="SDI26389.1"/>
    <property type="molecule type" value="Genomic_DNA"/>
</dbReference>
<organism evidence="2 3">
    <name type="scientific">Alteribacillus bidgolensis</name>
    <dbReference type="NCBI Taxonomy" id="930129"/>
    <lineage>
        <taxon>Bacteria</taxon>
        <taxon>Bacillati</taxon>
        <taxon>Bacillota</taxon>
        <taxon>Bacilli</taxon>
        <taxon>Bacillales</taxon>
        <taxon>Bacillaceae</taxon>
        <taxon>Alteribacillus</taxon>
    </lineage>
</organism>
<dbReference type="Proteomes" id="UP000199017">
    <property type="component" value="Unassembled WGS sequence"/>
</dbReference>
<feature type="transmembrane region" description="Helical" evidence="1">
    <location>
        <begin position="48"/>
        <end position="65"/>
    </location>
</feature>
<evidence type="ECO:0000313" key="2">
    <source>
        <dbReference type="EMBL" id="SDI26389.1"/>
    </source>
</evidence>
<sequence length="68" mass="7388">MIARLFMMTVGFGLAAGGGISLIAYMNYIPAGLTLLDYLTFIFQRTEGAVFAAGLFMIAGSIYWPEKN</sequence>
<evidence type="ECO:0000313" key="3">
    <source>
        <dbReference type="Proteomes" id="UP000199017"/>
    </source>
</evidence>
<keyword evidence="3" id="KW-1185">Reference proteome</keyword>
<evidence type="ECO:0000256" key="1">
    <source>
        <dbReference type="SAM" id="Phobius"/>
    </source>
</evidence>
<proteinExistence type="predicted"/>
<protein>
    <submittedName>
        <fullName evidence="2">Uncharacterized protein</fullName>
    </submittedName>
</protein>
<keyword evidence="1" id="KW-0472">Membrane</keyword>
<name>A0A1G8J570_9BACI</name>
<accession>A0A1G8J570</accession>
<gene>
    <name evidence="2" type="ORF">SAMN05216352_10648</name>
</gene>
<reference evidence="2 3" key="1">
    <citation type="submission" date="2016-10" db="EMBL/GenBank/DDBJ databases">
        <authorList>
            <person name="de Groot N.N."/>
        </authorList>
    </citation>
    <scope>NUCLEOTIDE SEQUENCE [LARGE SCALE GENOMIC DNA]</scope>
    <source>
        <strain evidence="3">P4B,CCM 7963,CECT 7998,DSM 25260,IBRC-M 10614,KCTC 13821</strain>
    </source>
</reference>
<dbReference type="Pfam" id="PF26135">
    <property type="entry name" value="YuzI"/>
    <property type="match status" value="1"/>
</dbReference>
<dbReference type="RefSeq" id="WP_245917806.1">
    <property type="nucleotide sequence ID" value="NZ_FNDU01000006.1"/>
</dbReference>
<dbReference type="InterPro" id="IPR058887">
    <property type="entry name" value="YuzI-like"/>
</dbReference>
<keyword evidence="1" id="KW-0812">Transmembrane</keyword>